<gene>
    <name evidence="1" type="ORF">NQ317_009614</name>
</gene>
<evidence type="ECO:0000313" key="1">
    <source>
        <dbReference type="EMBL" id="KAJ8978274.1"/>
    </source>
</evidence>
<evidence type="ECO:0000313" key="2">
    <source>
        <dbReference type="Proteomes" id="UP001162164"/>
    </source>
</evidence>
<protein>
    <submittedName>
        <fullName evidence="1">Uncharacterized protein</fullName>
    </submittedName>
</protein>
<sequence>MFIRKKDKDNTKLGLSKYKTDRLTEAIKDISKKLGPLLKLNLGGTDIIITTAPDHTCALFRKTGAKSN</sequence>
<organism evidence="1 2">
    <name type="scientific">Molorchus minor</name>
    <dbReference type="NCBI Taxonomy" id="1323400"/>
    <lineage>
        <taxon>Eukaryota</taxon>
        <taxon>Metazoa</taxon>
        <taxon>Ecdysozoa</taxon>
        <taxon>Arthropoda</taxon>
        <taxon>Hexapoda</taxon>
        <taxon>Insecta</taxon>
        <taxon>Pterygota</taxon>
        <taxon>Neoptera</taxon>
        <taxon>Endopterygota</taxon>
        <taxon>Coleoptera</taxon>
        <taxon>Polyphaga</taxon>
        <taxon>Cucujiformia</taxon>
        <taxon>Chrysomeloidea</taxon>
        <taxon>Cerambycidae</taxon>
        <taxon>Lamiinae</taxon>
        <taxon>Monochamini</taxon>
        <taxon>Molorchus</taxon>
    </lineage>
</organism>
<name>A0ABQ9JJB4_9CUCU</name>
<comment type="caution">
    <text evidence="1">The sequence shown here is derived from an EMBL/GenBank/DDBJ whole genome shotgun (WGS) entry which is preliminary data.</text>
</comment>
<keyword evidence="2" id="KW-1185">Reference proteome</keyword>
<dbReference type="EMBL" id="JAPWTJ010000457">
    <property type="protein sequence ID" value="KAJ8978274.1"/>
    <property type="molecule type" value="Genomic_DNA"/>
</dbReference>
<accession>A0ABQ9JJB4</accession>
<reference evidence="1" key="1">
    <citation type="journal article" date="2023" name="Insect Mol. Biol.">
        <title>Genome sequencing provides insights into the evolution of gene families encoding plant cell wall-degrading enzymes in longhorned beetles.</title>
        <authorList>
            <person name="Shin N.R."/>
            <person name="Okamura Y."/>
            <person name="Kirsch R."/>
            <person name="Pauchet Y."/>
        </authorList>
    </citation>
    <scope>NUCLEOTIDE SEQUENCE</scope>
    <source>
        <strain evidence="1">MMC_N1</strain>
    </source>
</reference>
<proteinExistence type="predicted"/>
<dbReference type="Proteomes" id="UP001162164">
    <property type="component" value="Unassembled WGS sequence"/>
</dbReference>